<organism evidence="4 5">
    <name type="scientific">Tuber melanosporum (strain Mel28)</name>
    <name type="common">Perigord black truffle</name>
    <dbReference type="NCBI Taxonomy" id="656061"/>
    <lineage>
        <taxon>Eukaryota</taxon>
        <taxon>Fungi</taxon>
        <taxon>Dikarya</taxon>
        <taxon>Ascomycota</taxon>
        <taxon>Pezizomycotina</taxon>
        <taxon>Pezizomycetes</taxon>
        <taxon>Pezizales</taxon>
        <taxon>Tuberaceae</taxon>
        <taxon>Tuber</taxon>
    </lineage>
</organism>
<dbReference type="GO" id="GO:0032120">
    <property type="term" value="P:ascospore-type prospore membrane formation"/>
    <property type="evidence" value="ECO:0007669"/>
    <property type="project" value="EnsemblFungi"/>
</dbReference>
<feature type="compositionally biased region" description="Gly residues" evidence="2">
    <location>
        <begin position="54"/>
        <end position="66"/>
    </location>
</feature>
<evidence type="ECO:0000259" key="3">
    <source>
        <dbReference type="PROSITE" id="PS50192"/>
    </source>
</evidence>
<dbReference type="InterPro" id="IPR000727">
    <property type="entry name" value="T_SNARE_dom"/>
</dbReference>
<evidence type="ECO:0000256" key="2">
    <source>
        <dbReference type="SAM" id="MobiDB-lite"/>
    </source>
</evidence>
<sequence>MKKLFRGSKGRTQPEDEDQNRDALFGSRTAAAPPPPGDGYGTNSNPYAPERGGGRNGYGAPQGGYGRSNNEIGNRGGYGGASNPYALHNGGDNGGHNSSGEPDRAQLFGARQQKHDYSYTAHANEPSARDDDEDTELVKQEIKDTNRKTAGLTESALAAARRAEASGVATIERLGMQGERLSNTEKNLDVASVQNRIAEDKARELKQYNRSMFVPAMGNPLRSSARAKEEEARVLAHHQNDREERERTREFGYEGRNTVGRALNDATRRVESKATTGLAERSRYQFEADESDDEKEKVIANNLDELGAITGRLKGLAMATSAEVDRQNVQIERIMKKSDRVDDQIAINHNRIRKIH</sequence>
<dbReference type="GO" id="GO:0005886">
    <property type="term" value="C:plasma membrane"/>
    <property type="evidence" value="ECO:0007669"/>
    <property type="project" value="TreeGrafter"/>
</dbReference>
<evidence type="ECO:0000256" key="1">
    <source>
        <dbReference type="ARBA" id="ARBA00009480"/>
    </source>
</evidence>
<dbReference type="eggNOG" id="KOG3065">
    <property type="taxonomic scope" value="Eukaryota"/>
</dbReference>
<evidence type="ECO:0000313" key="5">
    <source>
        <dbReference type="Proteomes" id="UP000006911"/>
    </source>
</evidence>
<accession>D5GP22</accession>
<evidence type="ECO:0000313" key="4">
    <source>
        <dbReference type="EMBL" id="CAZ86265.1"/>
    </source>
</evidence>
<keyword evidence="5" id="KW-1185">Reference proteome</keyword>
<dbReference type="OMA" id="ANTEMHL"/>
<dbReference type="GO" id="GO:0005628">
    <property type="term" value="C:prospore membrane"/>
    <property type="evidence" value="ECO:0007669"/>
    <property type="project" value="EnsemblFungi"/>
</dbReference>
<dbReference type="SUPFAM" id="SSF58038">
    <property type="entry name" value="SNARE fusion complex"/>
    <property type="match status" value="2"/>
</dbReference>
<proteinExistence type="inferred from homology"/>
<dbReference type="AlphaFoldDB" id="D5GP22"/>
<dbReference type="FunCoup" id="D5GP22">
    <property type="interactions" value="112"/>
</dbReference>
<dbReference type="CDD" id="cd15857">
    <property type="entry name" value="SNARE_SEC9C"/>
    <property type="match status" value="1"/>
</dbReference>
<dbReference type="GO" id="GO:0031201">
    <property type="term" value="C:SNARE complex"/>
    <property type="evidence" value="ECO:0007669"/>
    <property type="project" value="TreeGrafter"/>
</dbReference>
<name>D5GP22_TUBMM</name>
<dbReference type="Gene3D" id="1.20.5.110">
    <property type="match status" value="2"/>
</dbReference>
<comment type="similarity">
    <text evidence="1">Belongs to the SNAP-25 family.</text>
</comment>
<gene>
    <name evidence="4" type="ORF">GSTUM_00011630001</name>
</gene>
<dbReference type="GO" id="GO:0006887">
    <property type="term" value="P:exocytosis"/>
    <property type="evidence" value="ECO:0007669"/>
    <property type="project" value="TreeGrafter"/>
</dbReference>
<dbReference type="PANTHER" id="PTHR19305">
    <property type="entry name" value="SYNAPTOSOMAL ASSOCIATED PROTEIN"/>
    <property type="match status" value="1"/>
</dbReference>
<dbReference type="STRING" id="656061.D5GP22"/>
<dbReference type="GO" id="GO:0006906">
    <property type="term" value="P:vesicle fusion"/>
    <property type="evidence" value="ECO:0007669"/>
    <property type="project" value="TreeGrafter"/>
</dbReference>
<feature type="region of interest" description="Disordered" evidence="2">
    <location>
        <begin position="1"/>
        <end position="134"/>
    </location>
</feature>
<dbReference type="EMBL" id="FN430371">
    <property type="protein sequence ID" value="CAZ86265.1"/>
    <property type="molecule type" value="Genomic_DNA"/>
</dbReference>
<dbReference type="PROSITE" id="PS50192">
    <property type="entry name" value="T_SNARE"/>
    <property type="match status" value="1"/>
</dbReference>
<dbReference type="HOGENOM" id="CLU_020823_2_0_1"/>
<dbReference type="GO" id="GO:0019905">
    <property type="term" value="F:syntaxin binding"/>
    <property type="evidence" value="ECO:0007669"/>
    <property type="project" value="TreeGrafter"/>
</dbReference>
<dbReference type="Proteomes" id="UP000006911">
    <property type="component" value="Unassembled WGS sequence"/>
</dbReference>
<dbReference type="GO" id="GO:0005484">
    <property type="term" value="F:SNAP receptor activity"/>
    <property type="evidence" value="ECO:0007669"/>
    <property type="project" value="TreeGrafter"/>
</dbReference>
<dbReference type="GeneID" id="9183558"/>
<dbReference type="PANTHER" id="PTHR19305:SF9">
    <property type="entry name" value="SYNAPTOSOMAL-ASSOCIATED PROTEIN 29"/>
    <property type="match status" value="1"/>
</dbReference>
<feature type="domain" description="T-SNARE coiled-coil homology" evidence="3">
    <location>
        <begin position="293"/>
        <end position="355"/>
    </location>
</feature>
<dbReference type="KEGG" id="tml:GSTUM_00011630001"/>
<dbReference type="SMART" id="SM00397">
    <property type="entry name" value="t_SNARE"/>
    <property type="match status" value="2"/>
</dbReference>
<reference evidence="4 5" key="1">
    <citation type="journal article" date="2010" name="Nature">
        <title>Perigord black truffle genome uncovers evolutionary origins and mechanisms of symbiosis.</title>
        <authorList>
            <person name="Martin F."/>
            <person name="Kohler A."/>
            <person name="Murat C."/>
            <person name="Balestrini R."/>
            <person name="Coutinho P.M."/>
            <person name="Jaillon O."/>
            <person name="Montanini B."/>
            <person name="Morin E."/>
            <person name="Noel B."/>
            <person name="Percudani R."/>
            <person name="Porcel B."/>
            <person name="Rubini A."/>
            <person name="Amicucci A."/>
            <person name="Amselem J."/>
            <person name="Anthouard V."/>
            <person name="Arcioni S."/>
            <person name="Artiguenave F."/>
            <person name="Aury J.M."/>
            <person name="Ballario P."/>
            <person name="Bolchi A."/>
            <person name="Brenna A."/>
            <person name="Brun A."/>
            <person name="Buee M."/>
            <person name="Cantarel B."/>
            <person name="Chevalier G."/>
            <person name="Couloux A."/>
            <person name="Da Silva C."/>
            <person name="Denoeud F."/>
            <person name="Duplessis S."/>
            <person name="Ghignone S."/>
            <person name="Hilselberger B."/>
            <person name="Iotti M."/>
            <person name="Marcais B."/>
            <person name="Mello A."/>
            <person name="Miranda M."/>
            <person name="Pacioni G."/>
            <person name="Quesneville H."/>
            <person name="Riccioni C."/>
            <person name="Ruotolo R."/>
            <person name="Splivallo R."/>
            <person name="Stocchi V."/>
            <person name="Tisserant E."/>
            <person name="Viscomi A.R."/>
            <person name="Zambonelli A."/>
            <person name="Zampieri E."/>
            <person name="Henrissat B."/>
            <person name="Lebrun M.H."/>
            <person name="Paolocci F."/>
            <person name="Bonfante P."/>
            <person name="Ottonello S."/>
            <person name="Wincker P."/>
        </authorList>
    </citation>
    <scope>NUCLEOTIDE SEQUENCE [LARGE SCALE GENOMIC DNA]</scope>
    <source>
        <strain evidence="4 5">Mel28</strain>
    </source>
</reference>
<dbReference type="RefSeq" id="XP_002842074.1">
    <property type="nucleotide sequence ID" value="XM_002842028.1"/>
</dbReference>
<dbReference type="InParanoid" id="D5GP22"/>
<protein>
    <submittedName>
        <fullName evidence="4">(Perigord truffle) hypothetical protein</fullName>
    </submittedName>
</protein>